<dbReference type="PRINTS" id="PR00169">
    <property type="entry name" value="KCHANNEL"/>
</dbReference>
<comment type="caution">
    <text evidence="14">The sequence shown here is derived from an EMBL/GenBank/DDBJ whole genome shotgun (WGS) entry which is preliminary data.</text>
</comment>
<dbReference type="EMBL" id="LWAE01000002">
    <property type="protein sequence ID" value="KZL92516.1"/>
    <property type="molecule type" value="Genomic_DNA"/>
</dbReference>
<dbReference type="SUPFAM" id="SSF81324">
    <property type="entry name" value="Voltage-gated potassium channels"/>
    <property type="match status" value="1"/>
</dbReference>
<evidence type="ECO:0000256" key="11">
    <source>
        <dbReference type="ARBA" id="ARBA00023303"/>
    </source>
</evidence>
<dbReference type="GO" id="GO:0001508">
    <property type="term" value="P:action potential"/>
    <property type="evidence" value="ECO:0007669"/>
    <property type="project" value="TreeGrafter"/>
</dbReference>
<dbReference type="InterPro" id="IPR005821">
    <property type="entry name" value="Ion_trans_dom"/>
</dbReference>
<name>A0A161XDU5_9CLOT</name>
<evidence type="ECO:0000313" key="14">
    <source>
        <dbReference type="EMBL" id="KZL92516.1"/>
    </source>
</evidence>
<keyword evidence="7" id="KW-0630">Potassium</keyword>
<feature type="transmembrane region" description="Helical" evidence="12">
    <location>
        <begin position="102"/>
        <end position="123"/>
    </location>
</feature>
<feature type="transmembrane region" description="Helical" evidence="12">
    <location>
        <begin position="135"/>
        <end position="157"/>
    </location>
</feature>
<feature type="transmembrane region" description="Helical" evidence="12">
    <location>
        <begin position="46"/>
        <end position="65"/>
    </location>
</feature>
<proteinExistence type="predicted"/>
<keyword evidence="6" id="KW-0851">Voltage-gated channel</keyword>
<accession>A0A161XDU5</accession>
<evidence type="ECO:0000256" key="3">
    <source>
        <dbReference type="ARBA" id="ARBA00022538"/>
    </source>
</evidence>
<keyword evidence="11 14" id="KW-0407">Ion channel</keyword>
<dbReference type="PANTHER" id="PTHR11537:SF254">
    <property type="entry name" value="POTASSIUM VOLTAGE-GATED CHANNEL PROTEIN SHAB"/>
    <property type="match status" value="1"/>
</dbReference>
<evidence type="ECO:0000259" key="13">
    <source>
        <dbReference type="Pfam" id="PF00520"/>
    </source>
</evidence>
<dbReference type="Gene3D" id="1.20.120.350">
    <property type="entry name" value="Voltage-gated potassium channels. Chain C"/>
    <property type="match status" value="1"/>
</dbReference>
<dbReference type="RefSeq" id="WP_066622052.1">
    <property type="nucleotide sequence ID" value="NZ_FQXL01000020.1"/>
</dbReference>
<protein>
    <submittedName>
        <fullName evidence="14">pH-gated potassium channel KcsA</fullName>
    </submittedName>
</protein>
<dbReference type="STRING" id="1121326.CLMAG_23250"/>
<keyword evidence="3" id="KW-0633">Potassium transport</keyword>
<dbReference type="Proteomes" id="UP000076603">
    <property type="component" value="Unassembled WGS sequence"/>
</dbReference>
<keyword evidence="9" id="KW-0406">Ion transport</keyword>
<evidence type="ECO:0000313" key="15">
    <source>
        <dbReference type="Proteomes" id="UP000076603"/>
    </source>
</evidence>
<keyword evidence="10 12" id="KW-0472">Membrane</keyword>
<dbReference type="Gene3D" id="1.10.287.70">
    <property type="match status" value="1"/>
</dbReference>
<sequence length="258" mass="29617">MLKYTKETLKILYDILMALLSIVAAFMLIISSSYNLSKITTYAFEIMDNIILLIFAIDYFIRLYLAKDKKTFFKHNIIDLIAILPFDLLFQTARLLKLINIFKLAKLLMVLKLFKTAVLLMKFRKHVDKFLKTNNLNYTIWITLTMLLTGTIGIHFLEGITYGNDLWWSFVTLTTVGYGDISPSTPAGKILASFLMLVGIGFISMLTGTISTFFLTKNTNPTYRNETINNIKNKLDNSDKLNSEDIDDIYRVLKALKN</sequence>
<evidence type="ECO:0000256" key="12">
    <source>
        <dbReference type="SAM" id="Phobius"/>
    </source>
</evidence>
<dbReference type="GO" id="GO:0005249">
    <property type="term" value="F:voltage-gated potassium channel activity"/>
    <property type="evidence" value="ECO:0007669"/>
    <property type="project" value="InterPro"/>
</dbReference>
<evidence type="ECO:0000256" key="4">
    <source>
        <dbReference type="ARBA" id="ARBA00022692"/>
    </source>
</evidence>
<keyword evidence="15" id="KW-1185">Reference proteome</keyword>
<feature type="transmembrane region" description="Helical" evidence="12">
    <location>
        <begin position="12"/>
        <end position="34"/>
    </location>
</feature>
<dbReference type="OrthoDB" id="9810759at2"/>
<evidence type="ECO:0000256" key="1">
    <source>
        <dbReference type="ARBA" id="ARBA00004141"/>
    </source>
</evidence>
<dbReference type="InterPro" id="IPR027359">
    <property type="entry name" value="Volt_channel_dom_sf"/>
</dbReference>
<reference evidence="14 15" key="1">
    <citation type="submission" date="2016-04" db="EMBL/GenBank/DDBJ databases">
        <title>Genome sequence of Clostridium magnum DSM 2767.</title>
        <authorList>
            <person name="Poehlein A."/>
            <person name="Uhlig R."/>
            <person name="Fischer R."/>
            <person name="Bahl H."/>
            <person name="Daniel R."/>
        </authorList>
    </citation>
    <scope>NUCLEOTIDE SEQUENCE [LARGE SCALE GENOMIC DNA]</scope>
    <source>
        <strain evidence="14 15">DSM 2767</strain>
    </source>
</reference>
<dbReference type="PATRIC" id="fig|1121326.3.peg.2323"/>
<keyword evidence="2" id="KW-0813">Transport</keyword>
<dbReference type="GO" id="GO:0008076">
    <property type="term" value="C:voltage-gated potassium channel complex"/>
    <property type="evidence" value="ECO:0007669"/>
    <property type="project" value="InterPro"/>
</dbReference>
<dbReference type="Pfam" id="PF00520">
    <property type="entry name" value="Ion_trans"/>
    <property type="match status" value="1"/>
</dbReference>
<feature type="transmembrane region" description="Helical" evidence="12">
    <location>
        <begin position="190"/>
        <end position="215"/>
    </location>
</feature>
<keyword evidence="4 12" id="KW-0812">Transmembrane</keyword>
<keyword evidence="5" id="KW-0631">Potassium channel</keyword>
<keyword evidence="8 12" id="KW-1133">Transmembrane helix</keyword>
<comment type="subcellular location">
    <subcellularLocation>
        <location evidence="1">Membrane</location>
        <topology evidence="1">Multi-pass membrane protein</topology>
    </subcellularLocation>
</comment>
<evidence type="ECO:0000256" key="9">
    <source>
        <dbReference type="ARBA" id="ARBA00023065"/>
    </source>
</evidence>
<feature type="domain" description="Ion transport" evidence="13">
    <location>
        <begin position="13"/>
        <end position="213"/>
    </location>
</feature>
<gene>
    <name evidence="14" type="primary">kcsA</name>
    <name evidence="14" type="ORF">CLMAG_23250</name>
</gene>
<evidence type="ECO:0000256" key="8">
    <source>
        <dbReference type="ARBA" id="ARBA00022989"/>
    </source>
</evidence>
<dbReference type="InterPro" id="IPR028325">
    <property type="entry name" value="VG_K_chnl"/>
</dbReference>
<evidence type="ECO:0000256" key="6">
    <source>
        <dbReference type="ARBA" id="ARBA00022882"/>
    </source>
</evidence>
<evidence type="ECO:0000256" key="10">
    <source>
        <dbReference type="ARBA" id="ARBA00023136"/>
    </source>
</evidence>
<evidence type="ECO:0000256" key="7">
    <source>
        <dbReference type="ARBA" id="ARBA00022958"/>
    </source>
</evidence>
<evidence type="ECO:0000256" key="5">
    <source>
        <dbReference type="ARBA" id="ARBA00022826"/>
    </source>
</evidence>
<dbReference type="PANTHER" id="PTHR11537">
    <property type="entry name" value="VOLTAGE-GATED POTASSIUM CHANNEL"/>
    <property type="match status" value="1"/>
</dbReference>
<organism evidence="14 15">
    <name type="scientific">Clostridium magnum DSM 2767</name>
    <dbReference type="NCBI Taxonomy" id="1121326"/>
    <lineage>
        <taxon>Bacteria</taxon>
        <taxon>Bacillati</taxon>
        <taxon>Bacillota</taxon>
        <taxon>Clostridia</taxon>
        <taxon>Eubacteriales</taxon>
        <taxon>Clostridiaceae</taxon>
        <taxon>Clostridium</taxon>
    </lineage>
</organism>
<dbReference type="AlphaFoldDB" id="A0A161XDU5"/>
<evidence type="ECO:0000256" key="2">
    <source>
        <dbReference type="ARBA" id="ARBA00022448"/>
    </source>
</evidence>